<organism evidence="6 7">
    <name type="scientific">Enterococcus canintestini</name>
    <dbReference type="NCBI Taxonomy" id="317010"/>
    <lineage>
        <taxon>Bacteria</taxon>
        <taxon>Bacillati</taxon>
        <taxon>Bacillota</taxon>
        <taxon>Bacilli</taxon>
        <taxon>Lactobacillales</taxon>
        <taxon>Enterococcaceae</taxon>
        <taxon>Enterococcus</taxon>
    </lineage>
</organism>
<keyword evidence="3" id="KW-0804">Transcription</keyword>
<dbReference type="STRING" id="317010.RU96_GL001879"/>
<reference evidence="6 7" key="1">
    <citation type="submission" date="2014-12" db="EMBL/GenBank/DDBJ databases">
        <title>Draft genome sequences of 29 type strains of Enterococci.</title>
        <authorList>
            <person name="Zhong Z."/>
            <person name="Sun Z."/>
            <person name="Liu W."/>
            <person name="Zhang W."/>
            <person name="Zhang H."/>
        </authorList>
    </citation>
    <scope>NUCLEOTIDE SEQUENCE [LARGE SCALE GENOMIC DNA]</scope>
    <source>
        <strain evidence="6 7">DSM 21207</strain>
    </source>
</reference>
<feature type="transmembrane region" description="Helical" evidence="4">
    <location>
        <begin position="6"/>
        <end position="29"/>
    </location>
</feature>
<evidence type="ECO:0000256" key="3">
    <source>
        <dbReference type="ARBA" id="ARBA00023163"/>
    </source>
</evidence>
<keyword evidence="4" id="KW-0812">Transmembrane</keyword>
<evidence type="ECO:0000259" key="5">
    <source>
        <dbReference type="PROSITE" id="PS01124"/>
    </source>
</evidence>
<dbReference type="GO" id="GO:0043565">
    <property type="term" value="F:sequence-specific DNA binding"/>
    <property type="evidence" value="ECO:0007669"/>
    <property type="project" value="InterPro"/>
</dbReference>
<keyword evidence="2" id="KW-0238">DNA-binding</keyword>
<dbReference type="Gene3D" id="1.10.10.60">
    <property type="entry name" value="Homeodomain-like"/>
    <property type="match status" value="2"/>
</dbReference>
<feature type="transmembrane region" description="Helical" evidence="4">
    <location>
        <begin position="277"/>
        <end position="298"/>
    </location>
</feature>
<dbReference type="SMART" id="SM00342">
    <property type="entry name" value="HTH_ARAC"/>
    <property type="match status" value="1"/>
</dbReference>
<feature type="domain" description="HTH araC/xylS-type" evidence="5">
    <location>
        <begin position="629"/>
        <end position="727"/>
    </location>
</feature>
<dbReference type="GO" id="GO:0003700">
    <property type="term" value="F:DNA-binding transcription factor activity"/>
    <property type="evidence" value="ECO:0007669"/>
    <property type="project" value="InterPro"/>
</dbReference>
<keyword evidence="1" id="KW-0805">Transcription regulation</keyword>
<gene>
    <name evidence="6" type="ORF">RU96_GL001879</name>
</gene>
<comment type="caution">
    <text evidence="6">The sequence shown here is derived from an EMBL/GenBank/DDBJ whole genome shotgun (WGS) entry which is preliminary data.</text>
</comment>
<evidence type="ECO:0000256" key="1">
    <source>
        <dbReference type="ARBA" id="ARBA00023015"/>
    </source>
</evidence>
<dbReference type="InterPro" id="IPR009057">
    <property type="entry name" value="Homeodomain-like_sf"/>
</dbReference>
<dbReference type="RefSeq" id="WP_071864265.1">
    <property type="nucleotide sequence ID" value="NZ_JBHLVQ010000013.1"/>
</dbReference>
<evidence type="ECO:0000256" key="2">
    <source>
        <dbReference type="ARBA" id="ARBA00023125"/>
    </source>
</evidence>
<evidence type="ECO:0000313" key="6">
    <source>
        <dbReference type="EMBL" id="OJG15902.1"/>
    </source>
</evidence>
<dbReference type="Proteomes" id="UP000182835">
    <property type="component" value="Unassembled WGS sequence"/>
</dbReference>
<dbReference type="InterPro" id="IPR018060">
    <property type="entry name" value="HTH_AraC"/>
</dbReference>
<dbReference type="PANTHER" id="PTHR43280">
    <property type="entry name" value="ARAC-FAMILY TRANSCRIPTIONAL REGULATOR"/>
    <property type="match status" value="1"/>
</dbReference>
<keyword evidence="4" id="KW-0472">Membrane</keyword>
<evidence type="ECO:0000313" key="7">
    <source>
        <dbReference type="Proteomes" id="UP000182835"/>
    </source>
</evidence>
<proteinExistence type="predicted"/>
<accession>A0A1L8R833</accession>
<name>A0A1L8R833_9ENTE</name>
<dbReference type="AlphaFoldDB" id="A0A1L8R833"/>
<protein>
    <recommendedName>
        <fullName evidence="5">HTH araC/xylS-type domain-containing protein</fullName>
    </recommendedName>
</protein>
<dbReference type="EMBL" id="JXKG01000004">
    <property type="protein sequence ID" value="OJG15902.1"/>
    <property type="molecule type" value="Genomic_DNA"/>
</dbReference>
<dbReference type="OrthoDB" id="1975037at2"/>
<dbReference type="SUPFAM" id="SSF46689">
    <property type="entry name" value="Homeodomain-like"/>
    <property type="match status" value="2"/>
</dbReference>
<keyword evidence="4" id="KW-1133">Transmembrane helix</keyword>
<dbReference type="PROSITE" id="PS01124">
    <property type="entry name" value="HTH_ARAC_FAMILY_2"/>
    <property type="match status" value="1"/>
</dbReference>
<dbReference type="PANTHER" id="PTHR43280:SF28">
    <property type="entry name" value="HTH-TYPE TRANSCRIPTIONAL ACTIVATOR RHAS"/>
    <property type="match status" value="1"/>
</dbReference>
<dbReference type="PROSITE" id="PS00041">
    <property type="entry name" value="HTH_ARAC_FAMILY_1"/>
    <property type="match status" value="1"/>
</dbReference>
<dbReference type="InterPro" id="IPR018062">
    <property type="entry name" value="HTH_AraC-typ_CS"/>
</dbReference>
<evidence type="ECO:0000256" key="4">
    <source>
        <dbReference type="SAM" id="Phobius"/>
    </source>
</evidence>
<sequence>MRNTIYKKIFFSFSIIIILYTVLLLFVFISKELSRQRYESTVEVEFYLEREGARIDSQIETAIDSTQMLADNKKIQELADVTQNNYALFSDIFDQMKDNLFSGYQLGYNLGITQGENQKVVGLNGYFDFDDYLNFIGIPKDNPEIRDFFNDDDRYRIRIITVNQSIYLLRKIYQADNPASLYFIVNWDKQRLRGQENINELGKLYFQDSEAGKKNLEDEVSTLSSLIPIKPQNSNLIGHKVESDNSIFWKFSNIVPSLAYIYIVPQKNLTRLPLDTVWVIVVVLIASLLLGSILTLYFSRTNYRPYRKIISEIQHDDNGSVNVEVLLKKIEDLKTGRANYDRFQASNIEDIREMFFKNVLLGKYPPNDLQRIASSVGLESLKSGGLVAILTIKGRSKDEENLKERELLKARQRIIEYGTDTKSVKLYVQPIESGRFALIYSTKEQADVLRRIEELRNLLANSLHLESQFFLSVPFDTITDFASVFRDVFSLNVDSLFKPEQIIINRSLDKGNDFVYSVEAEQRLVHLVKARKIEEAHNLVENILRTNYIEKRLTTHALEDLKQSLINTIKRITQLLEVNFADFYTNNQTLFEQLISTDSKELYRVFLTLFQEIFTVAEENEEETQDIIRRILEYIDIHYKEDLSLSDLAENFALTESYLSRLIKERTGITFKSYLNQLKVNYAKKLLTEKKMKVSEVAESVGVQNVNTFIRMFKQYEGVTPGKYSTYRVEEKLEDK</sequence>
<dbReference type="Pfam" id="PF12833">
    <property type="entry name" value="HTH_18"/>
    <property type="match status" value="1"/>
</dbReference>